<evidence type="ECO:0000256" key="2">
    <source>
        <dbReference type="ARBA" id="ARBA00022801"/>
    </source>
</evidence>
<evidence type="ECO:0000256" key="1">
    <source>
        <dbReference type="ARBA" id="ARBA00005953"/>
    </source>
</evidence>
<dbReference type="FunFam" id="3.10.129.10:FF:000004">
    <property type="entry name" value="Tol-pal system-associated acyl-CoA thioesterase"/>
    <property type="match status" value="1"/>
</dbReference>
<comment type="caution">
    <text evidence="3">The sequence shown here is derived from an EMBL/GenBank/DDBJ whole genome shotgun (WGS) entry which is preliminary data.</text>
</comment>
<dbReference type="SUPFAM" id="SSF54637">
    <property type="entry name" value="Thioesterase/thiol ester dehydrase-isomerase"/>
    <property type="match status" value="1"/>
</dbReference>
<dbReference type="Pfam" id="PF13279">
    <property type="entry name" value="4HBT_2"/>
    <property type="match status" value="1"/>
</dbReference>
<dbReference type="CDD" id="cd00586">
    <property type="entry name" value="4HBT"/>
    <property type="match status" value="1"/>
</dbReference>
<keyword evidence="4" id="KW-1185">Reference proteome</keyword>
<dbReference type="InterPro" id="IPR029069">
    <property type="entry name" value="HotDog_dom_sf"/>
</dbReference>
<dbReference type="PANTHER" id="PTHR31793">
    <property type="entry name" value="4-HYDROXYBENZOYL-COA THIOESTERASE FAMILY MEMBER"/>
    <property type="match status" value="1"/>
</dbReference>
<dbReference type="GO" id="GO:0047617">
    <property type="term" value="F:fatty acyl-CoA hydrolase activity"/>
    <property type="evidence" value="ECO:0007669"/>
    <property type="project" value="TreeGrafter"/>
</dbReference>
<evidence type="ECO:0000313" key="4">
    <source>
        <dbReference type="Proteomes" id="UP000620139"/>
    </source>
</evidence>
<comment type="similarity">
    <text evidence="1">Belongs to the 4-hydroxybenzoyl-CoA thioesterase family.</text>
</comment>
<accession>A0A931NE79</accession>
<dbReference type="NCBIfam" id="TIGR02799">
    <property type="entry name" value="thio_ybgC"/>
    <property type="match status" value="1"/>
</dbReference>
<dbReference type="PANTHER" id="PTHR31793:SF37">
    <property type="entry name" value="ACYL-COA THIOESTER HYDROLASE YBGC"/>
    <property type="match status" value="1"/>
</dbReference>
<dbReference type="InterPro" id="IPR006684">
    <property type="entry name" value="YbgC/YbaW"/>
</dbReference>
<dbReference type="RefSeq" id="WP_198100592.1">
    <property type="nucleotide sequence ID" value="NZ_JAEDAL010000003.1"/>
</dbReference>
<name>A0A931NE79_9BURK</name>
<gene>
    <name evidence="3" type="primary">ybgC</name>
    <name evidence="3" type="ORF">I7X43_08940</name>
</gene>
<evidence type="ECO:0000313" key="3">
    <source>
        <dbReference type="EMBL" id="MBH9552980.1"/>
    </source>
</evidence>
<dbReference type="NCBIfam" id="TIGR00051">
    <property type="entry name" value="YbgC/FadM family acyl-CoA thioesterase"/>
    <property type="match status" value="1"/>
</dbReference>
<dbReference type="Proteomes" id="UP000620139">
    <property type="component" value="Unassembled WGS sequence"/>
</dbReference>
<dbReference type="PIRSF" id="PIRSF003230">
    <property type="entry name" value="YbgC"/>
    <property type="match status" value="1"/>
</dbReference>
<dbReference type="InterPro" id="IPR014166">
    <property type="entry name" value="Tol-Pal_acyl-CoA_thioesterase"/>
</dbReference>
<protein>
    <submittedName>
        <fullName evidence="3">Tol-pal system-associated acyl-CoA thioesterase</fullName>
    </submittedName>
</protein>
<proteinExistence type="inferred from homology"/>
<sequence length="133" mass="15141">MFTLTQRVFWEDTDAGGVVYYANYLRFLERARSEWLRSLGVHQESLRQDPGCQFVVTEVHARYLKPARLDDLITISARLATLDRVRLCFAQDIRRGDEVLLQADVHAACVNAQTLRPMRLPPAISTLLAPSTP</sequence>
<keyword evidence="2" id="KW-0378">Hydrolase</keyword>
<dbReference type="AlphaFoldDB" id="A0A931NE79"/>
<organism evidence="3 4">
    <name type="scientific">Inhella gelatinilytica</name>
    <dbReference type="NCBI Taxonomy" id="2795030"/>
    <lineage>
        <taxon>Bacteria</taxon>
        <taxon>Pseudomonadati</taxon>
        <taxon>Pseudomonadota</taxon>
        <taxon>Betaproteobacteria</taxon>
        <taxon>Burkholderiales</taxon>
        <taxon>Sphaerotilaceae</taxon>
        <taxon>Inhella</taxon>
    </lineage>
</organism>
<dbReference type="EMBL" id="JAEDAL010000003">
    <property type="protein sequence ID" value="MBH9552980.1"/>
    <property type="molecule type" value="Genomic_DNA"/>
</dbReference>
<dbReference type="Gene3D" id="3.10.129.10">
    <property type="entry name" value="Hotdog Thioesterase"/>
    <property type="match status" value="1"/>
</dbReference>
<dbReference type="InterPro" id="IPR050563">
    <property type="entry name" value="4-hydroxybenzoyl-CoA_TE"/>
</dbReference>
<reference evidence="3" key="1">
    <citation type="submission" date="2020-12" db="EMBL/GenBank/DDBJ databases">
        <title>The genome sequence of Inhella sp. 4Y17.</title>
        <authorList>
            <person name="Liu Y."/>
        </authorList>
    </citation>
    <scope>NUCLEOTIDE SEQUENCE</scope>
    <source>
        <strain evidence="3">4Y10</strain>
    </source>
</reference>